<dbReference type="InParanoid" id="A0A482WLK0"/>
<organism evidence="3 4">
    <name type="scientific">Laodelphax striatellus</name>
    <name type="common">Small brown planthopper</name>
    <name type="synonym">Delphax striatella</name>
    <dbReference type="NCBI Taxonomy" id="195883"/>
    <lineage>
        <taxon>Eukaryota</taxon>
        <taxon>Metazoa</taxon>
        <taxon>Ecdysozoa</taxon>
        <taxon>Arthropoda</taxon>
        <taxon>Hexapoda</taxon>
        <taxon>Insecta</taxon>
        <taxon>Pterygota</taxon>
        <taxon>Neoptera</taxon>
        <taxon>Paraneoptera</taxon>
        <taxon>Hemiptera</taxon>
        <taxon>Auchenorrhyncha</taxon>
        <taxon>Fulgoroidea</taxon>
        <taxon>Delphacidae</taxon>
        <taxon>Criomorphinae</taxon>
        <taxon>Laodelphax</taxon>
    </lineage>
</organism>
<evidence type="ECO:0000313" key="4">
    <source>
        <dbReference type="Proteomes" id="UP000291343"/>
    </source>
</evidence>
<dbReference type="AlphaFoldDB" id="A0A482WLK0"/>
<dbReference type="FunCoup" id="A0A482WLK0">
    <property type="interactions" value="426"/>
</dbReference>
<keyword evidence="4" id="KW-1185">Reference proteome</keyword>
<dbReference type="SMR" id="A0A482WLK0"/>
<evidence type="ECO:0000313" key="3">
    <source>
        <dbReference type="EMBL" id="RZF34092.1"/>
    </source>
</evidence>
<dbReference type="InterPro" id="IPR040239">
    <property type="entry name" value="HcpB-like"/>
</dbReference>
<dbReference type="PANTHER" id="PTHR13891:SF1">
    <property type="entry name" value="CYTOCHROME C OXIDASE ASSEMBLY FACTOR 7"/>
    <property type="match status" value="1"/>
</dbReference>
<dbReference type="STRING" id="195883.A0A482WLK0"/>
<evidence type="ECO:0000256" key="2">
    <source>
        <dbReference type="ARBA" id="ARBA00022737"/>
    </source>
</evidence>
<proteinExistence type="inferred from homology"/>
<reference evidence="3 4" key="1">
    <citation type="journal article" date="2017" name="Gigascience">
        <title>Genome sequence of the small brown planthopper, Laodelphax striatellus.</title>
        <authorList>
            <person name="Zhu J."/>
            <person name="Jiang F."/>
            <person name="Wang X."/>
            <person name="Yang P."/>
            <person name="Bao Y."/>
            <person name="Zhao W."/>
            <person name="Wang W."/>
            <person name="Lu H."/>
            <person name="Wang Q."/>
            <person name="Cui N."/>
            <person name="Li J."/>
            <person name="Chen X."/>
            <person name="Luo L."/>
            <person name="Yu J."/>
            <person name="Kang L."/>
            <person name="Cui F."/>
        </authorList>
    </citation>
    <scope>NUCLEOTIDE SEQUENCE [LARGE SCALE GENOMIC DNA]</scope>
    <source>
        <strain evidence="3">Lst14</strain>
    </source>
</reference>
<dbReference type="PANTHER" id="PTHR13891">
    <property type="entry name" value="CYTOCHROME C OXIDASE ASSEMBLY FACTOR 7"/>
    <property type="match status" value="1"/>
</dbReference>
<dbReference type="InterPro" id="IPR011990">
    <property type="entry name" value="TPR-like_helical_dom_sf"/>
</dbReference>
<protein>
    <recommendedName>
        <fullName evidence="5">Cytochrome c oxidase assembly factor 7</fullName>
    </recommendedName>
</protein>
<name>A0A482WLK0_LAOST</name>
<comment type="caution">
    <text evidence="3">The sequence shown here is derived from an EMBL/GenBank/DDBJ whole genome shotgun (WGS) entry which is preliminary data.</text>
</comment>
<gene>
    <name evidence="3" type="ORF">LSTR_LSTR011662</name>
</gene>
<dbReference type="GO" id="GO:0005758">
    <property type="term" value="C:mitochondrial intermembrane space"/>
    <property type="evidence" value="ECO:0007669"/>
    <property type="project" value="TreeGrafter"/>
</dbReference>
<dbReference type="Gene3D" id="1.25.40.10">
    <property type="entry name" value="Tetratricopeptide repeat domain"/>
    <property type="match status" value="2"/>
</dbReference>
<dbReference type="SMART" id="SM00671">
    <property type="entry name" value="SEL1"/>
    <property type="match status" value="5"/>
</dbReference>
<dbReference type="Proteomes" id="UP000291343">
    <property type="component" value="Unassembled WGS sequence"/>
</dbReference>
<evidence type="ECO:0000256" key="1">
    <source>
        <dbReference type="ARBA" id="ARBA00008486"/>
    </source>
</evidence>
<dbReference type="InterPro" id="IPR006597">
    <property type="entry name" value="Sel1-like"/>
</dbReference>
<sequence length="226" mass="25937">MAYNFKEKEEVELFIKNLGIEYRFGCFSEKKTEVCHLLGDYEESINSNYKKAFAIYKNNCDNYNHAQSCYKAGGYYMQGKAMEKIDDFKAIDYLEKGCKLGFARACYRGASLITNSPNKVRDYTQGLEMYDKACNSEIADGCFALNTFYLFGSEEHNVTKDLPKAAKYAERGCDLDHLACCTNISHMYMRGDGVEKNETLAKKFMQKAKDIERQESTTIEFELGLR</sequence>
<comment type="similarity">
    <text evidence="1">Belongs to the hcp beta-lactamase family.</text>
</comment>
<dbReference type="Pfam" id="PF08238">
    <property type="entry name" value="Sel1"/>
    <property type="match status" value="4"/>
</dbReference>
<dbReference type="SUPFAM" id="SSF81901">
    <property type="entry name" value="HCP-like"/>
    <property type="match status" value="1"/>
</dbReference>
<dbReference type="OrthoDB" id="272077at2759"/>
<dbReference type="EMBL" id="QKKF02032620">
    <property type="protein sequence ID" value="RZF34092.1"/>
    <property type="molecule type" value="Genomic_DNA"/>
</dbReference>
<keyword evidence="2" id="KW-0677">Repeat</keyword>
<accession>A0A482WLK0</accession>
<evidence type="ECO:0008006" key="5">
    <source>
        <dbReference type="Google" id="ProtNLM"/>
    </source>
</evidence>